<dbReference type="PANTHER" id="PTHR33619:SF3">
    <property type="entry name" value="POLYSACCHARIDE EXPORT PROTEIN GFCE-RELATED"/>
    <property type="match status" value="1"/>
</dbReference>
<dbReference type="EMBL" id="CP003190">
    <property type="protein sequence ID" value="AGL86032.1"/>
    <property type="molecule type" value="Genomic_DNA"/>
</dbReference>
<comment type="similarity">
    <text evidence="2">Belongs to the BexD/CtrA/VexA family.</text>
</comment>
<evidence type="ECO:0000256" key="12">
    <source>
        <dbReference type="ARBA" id="ARBA00023139"/>
    </source>
</evidence>
<dbReference type="Proteomes" id="UP000013940">
    <property type="component" value="Chromosome"/>
</dbReference>
<dbReference type="GeneID" id="57477277"/>
<keyword evidence="9" id="KW-0406">Ion transport</keyword>
<keyword evidence="12" id="KW-0564">Palmitate</keyword>
<evidence type="ECO:0000256" key="11">
    <source>
        <dbReference type="ARBA" id="ARBA00023136"/>
    </source>
</evidence>
<evidence type="ECO:0000256" key="13">
    <source>
        <dbReference type="ARBA" id="ARBA00023237"/>
    </source>
</evidence>
<keyword evidence="7 15" id="KW-0732">Signal</keyword>
<evidence type="ECO:0000256" key="7">
    <source>
        <dbReference type="ARBA" id="ARBA00022729"/>
    </source>
</evidence>
<dbReference type="GO" id="GO:0009279">
    <property type="term" value="C:cell outer membrane"/>
    <property type="evidence" value="ECO:0007669"/>
    <property type="project" value="UniProtKB-SubCell"/>
</dbReference>
<keyword evidence="4" id="KW-1134">Transmembrane beta strand</keyword>
<evidence type="ECO:0000259" key="17">
    <source>
        <dbReference type="Pfam" id="PF22461"/>
    </source>
</evidence>
<evidence type="ECO:0000259" key="16">
    <source>
        <dbReference type="Pfam" id="PF02563"/>
    </source>
</evidence>
<feature type="chain" id="PRO_5012993929" evidence="15">
    <location>
        <begin position="21"/>
        <end position="258"/>
    </location>
</feature>
<evidence type="ECO:0000256" key="14">
    <source>
        <dbReference type="ARBA" id="ARBA00023288"/>
    </source>
</evidence>
<dbReference type="PROSITE" id="PS51257">
    <property type="entry name" value="PROKAR_LIPOPROTEIN"/>
    <property type="match status" value="1"/>
</dbReference>
<evidence type="ECO:0000256" key="5">
    <source>
        <dbReference type="ARBA" id="ARBA00022597"/>
    </source>
</evidence>
<dbReference type="HOGENOM" id="CLU_038343_3_1_6"/>
<feature type="domain" description="SLBB" evidence="17">
    <location>
        <begin position="136"/>
        <end position="218"/>
    </location>
</feature>
<dbReference type="GO" id="GO:0015288">
    <property type="term" value="F:porin activity"/>
    <property type="evidence" value="ECO:0007669"/>
    <property type="project" value="UniProtKB-KW"/>
</dbReference>
<dbReference type="KEGG" id="pprc:PFLCHA0_c42730"/>
<name>A0A2C9EQT5_PSEPH</name>
<protein>
    <submittedName>
        <fullName evidence="18">Polysaccharide biosynthesis/export protein</fullName>
    </submittedName>
</protein>
<keyword evidence="5" id="KW-0762">Sugar transport</keyword>
<dbReference type="AlphaFoldDB" id="A0A2C9EQT5"/>
<evidence type="ECO:0000313" key="19">
    <source>
        <dbReference type="Proteomes" id="UP000013940"/>
    </source>
</evidence>
<evidence type="ECO:0000256" key="8">
    <source>
        <dbReference type="ARBA" id="ARBA00023047"/>
    </source>
</evidence>
<comment type="subcellular location">
    <subcellularLocation>
        <location evidence="1">Cell outer membrane</location>
        <topology evidence="1">Multi-pass membrane protein</topology>
    </subcellularLocation>
</comment>
<evidence type="ECO:0000256" key="1">
    <source>
        <dbReference type="ARBA" id="ARBA00004571"/>
    </source>
</evidence>
<dbReference type="InterPro" id="IPR003715">
    <property type="entry name" value="Poly_export_N"/>
</dbReference>
<sequence length="258" mass="27638">MKRLLLISSVLMLCACSIPAKVELPPSQDLEAAHRAGDALAGQPLPPQRIRPGDTLRIVRNTGEAPSISAFTANSIYELTLFTVLNDGTFAYPYAGQVKAAGLTPQQLTQVLENKLKNIYQDSALTVNINQAPGNTVFVGGSVRNPASLPVTVTTTLEQAIVGAGGLLNVGDSRNIALLREGEDGRYKTYFFDYRKFMIAGNAGAAPVLLQRGDVVFVPKSSVGNGIEWVDVYLNQLIPFTKSIGIGASYEINRQSAN</sequence>
<evidence type="ECO:0000256" key="4">
    <source>
        <dbReference type="ARBA" id="ARBA00022452"/>
    </source>
</evidence>
<evidence type="ECO:0000256" key="10">
    <source>
        <dbReference type="ARBA" id="ARBA00023114"/>
    </source>
</evidence>
<keyword evidence="11" id="KW-0472">Membrane</keyword>
<accession>A0A2C9EQT5</accession>
<keyword evidence="10" id="KW-0626">Porin</keyword>
<dbReference type="GO" id="GO:0015159">
    <property type="term" value="F:polysaccharide transmembrane transporter activity"/>
    <property type="evidence" value="ECO:0007669"/>
    <property type="project" value="InterPro"/>
</dbReference>
<dbReference type="RefSeq" id="WP_015636504.1">
    <property type="nucleotide sequence ID" value="NC_021237.1"/>
</dbReference>
<keyword evidence="8" id="KW-0625">Polysaccharide transport</keyword>
<dbReference type="Pfam" id="PF02563">
    <property type="entry name" value="Poly_export"/>
    <property type="match status" value="1"/>
</dbReference>
<dbReference type="GO" id="GO:0006811">
    <property type="term" value="P:monoatomic ion transport"/>
    <property type="evidence" value="ECO:0007669"/>
    <property type="project" value="UniProtKB-KW"/>
</dbReference>
<dbReference type="PANTHER" id="PTHR33619">
    <property type="entry name" value="POLYSACCHARIDE EXPORT PROTEIN GFCE-RELATED"/>
    <property type="match status" value="1"/>
</dbReference>
<evidence type="ECO:0000313" key="18">
    <source>
        <dbReference type="EMBL" id="AGL86032.1"/>
    </source>
</evidence>
<proteinExistence type="inferred from homology"/>
<dbReference type="InterPro" id="IPR054765">
    <property type="entry name" value="SLBB_dom"/>
</dbReference>
<organism evidence="18 19">
    <name type="scientific">Pseudomonas protegens (strain DSM 19095 / LMG 27888 / CFBP 6595 / CHA0)</name>
    <dbReference type="NCBI Taxonomy" id="1124983"/>
    <lineage>
        <taxon>Bacteria</taxon>
        <taxon>Pseudomonadati</taxon>
        <taxon>Pseudomonadota</taxon>
        <taxon>Gammaproteobacteria</taxon>
        <taxon>Pseudomonadales</taxon>
        <taxon>Pseudomonadaceae</taxon>
        <taxon>Pseudomonas</taxon>
    </lineage>
</organism>
<keyword evidence="13" id="KW-0998">Cell outer membrane</keyword>
<dbReference type="eggNOG" id="COG1596">
    <property type="taxonomic scope" value="Bacteria"/>
</dbReference>
<keyword evidence="3" id="KW-0813">Transport</keyword>
<dbReference type="GO" id="GO:0046930">
    <property type="term" value="C:pore complex"/>
    <property type="evidence" value="ECO:0007669"/>
    <property type="project" value="UniProtKB-KW"/>
</dbReference>
<dbReference type="Gene3D" id="3.30.1950.10">
    <property type="entry name" value="wza like domain"/>
    <property type="match status" value="1"/>
</dbReference>
<dbReference type="Pfam" id="PF22461">
    <property type="entry name" value="SLBB_2"/>
    <property type="match status" value="1"/>
</dbReference>
<feature type="signal peptide" evidence="15">
    <location>
        <begin position="1"/>
        <end position="20"/>
    </location>
</feature>
<evidence type="ECO:0000256" key="2">
    <source>
        <dbReference type="ARBA" id="ARBA00009450"/>
    </source>
</evidence>
<evidence type="ECO:0000256" key="15">
    <source>
        <dbReference type="SAM" id="SignalP"/>
    </source>
</evidence>
<gene>
    <name evidence="18" type="ORF">PFLCHA0_c42730</name>
</gene>
<feature type="domain" description="Polysaccharide export protein N-terminal" evidence="16">
    <location>
        <begin position="46"/>
        <end position="129"/>
    </location>
</feature>
<keyword evidence="6" id="KW-0812">Transmembrane</keyword>
<evidence type="ECO:0000256" key="9">
    <source>
        <dbReference type="ARBA" id="ARBA00023065"/>
    </source>
</evidence>
<dbReference type="InterPro" id="IPR049712">
    <property type="entry name" value="Poly_export"/>
</dbReference>
<evidence type="ECO:0000256" key="6">
    <source>
        <dbReference type="ARBA" id="ARBA00022692"/>
    </source>
</evidence>
<keyword evidence="14" id="KW-0449">Lipoprotein</keyword>
<evidence type="ECO:0000256" key="3">
    <source>
        <dbReference type="ARBA" id="ARBA00022448"/>
    </source>
</evidence>
<dbReference type="Gene3D" id="3.10.560.10">
    <property type="entry name" value="Outer membrane lipoprotein wza domain like"/>
    <property type="match status" value="1"/>
</dbReference>
<reference evidence="19" key="1">
    <citation type="journal article" date="2014" name="Genome Announc.">
        <title>Full-genome sequence of the plant growth-promoting bacterium Pseudomonas protegens CHA0.</title>
        <authorList>
            <person name="Jousset A."/>
            <person name="Schuldes J."/>
            <person name="Keel C."/>
            <person name="Maurhofer M."/>
            <person name="Daniel R."/>
            <person name="Scheu S."/>
            <person name="Thuermer A."/>
        </authorList>
    </citation>
    <scope>NUCLEOTIDE SEQUENCE [LARGE SCALE GENOMIC DNA]</scope>
    <source>
        <strain evidence="19">DSM 19095 / LMG 27888 / CFBP 6595 / CHA0</strain>
    </source>
</reference>